<reference evidence="3" key="1">
    <citation type="journal article" date="2006" name="PLoS Biol.">
        <title>Macronuclear genome sequence of the ciliate Tetrahymena thermophila, a model eukaryote.</title>
        <authorList>
            <person name="Eisen J.A."/>
            <person name="Coyne R.S."/>
            <person name="Wu M."/>
            <person name="Wu D."/>
            <person name="Thiagarajan M."/>
            <person name="Wortman J.R."/>
            <person name="Badger J.H."/>
            <person name="Ren Q."/>
            <person name="Amedeo P."/>
            <person name="Jones K.M."/>
            <person name="Tallon L.J."/>
            <person name="Delcher A.L."/>
            <person name="Salzberg S.L."/>
            <person name="Silva J.C."/>
            <person name="Haas B.J."/>
            <person name="Majoros W.H."/>
            <person name="Farzad M."/>
            <person name="Carlton J.M."/>
            <person name="Smith R.K. Jr."/>
            <person name="Garg J."/>
            <person name="Pearlman R.E."/>
            <person name="Karrer K.M."/>
            <person name="Sun L."/>
            <person name="Manning G."/>
            <person name="Elde N.C."/>
            <person name="Turkewitz A.P."/>
            <person name="Asai D.J."/>
            <person name="Wilkes D.E."/>
            <person name="Wang Y."/>
            <person name="Cai H."/>
            <person name="Collins K."/>
            <person name="Stewart B.A."/>
            <person name="Lee S.R."/>
            <person name="Wilamowska K."/>
            <person name="Weinberg Z."/>
            <person name="Ruzzo W.L."/>
            <person name="Wloga D."/>
            <person name="Gaertig J."/>
            <person name="Frankel J."/>
            <person name="Tsao C.-C."/>
            <person name="Gorovsky M.A."/>
            <person name="Keeling P.J."/>
            <person name="Waller R.F."/>
            <person name="Patron N.J."/>
            <person name="Cherry J.M."/>
            <person name="Stover N.A."/>
            <person name="Krieger C.J."/>
            <person name="del Toro C."/>
            <person name="Ryder H.F."/>
            <person name="Williamson S.C."/>
            <person name="Barbeau R.A."/>
            <person name="Hamilton E.P."/>
            <person name="Orias E."/>
        </authorList>
    </citation>
    <scope>NUCLEOTIDE SEQUENCE [LARGE SCALE GENOMIC DNA]</scope>
    <source>
        <strain evidence="3">SB210</strain>
    </source>
</reference>
<organism evidence="2 3">
    <name type="scientific">Tetrahymena thermophila (strain SB210)</name>
    <dbReference type="NCBI Taxonomy" id="312017"/>
    <lineage>
        <taxon>Eukaryota</taxon>
        <taxon>Sar</taxon>
        <taxon>Alveolata</taxon>
        <taxon>Ciliophora</taxon>
        <taxon>Intramacronucleata</taxon>
        <taxon>Oligohymenophorea</taxon>
        <taxon>Hymenostomatida</taxon>
        <taxon>Tetrahymenina</taxon>
        <taxon>Tetrahymenidae</taxon>
        <taxon>Tetrahymena</taxon>
    </lineage>
</organism>
<name>Q22GF9_TETTS</name>
<dbReference type="KEGG" id="tet:TTHERM_00703640"/>
<dbReference type="HOGENOM" id="CLU_1091867_0_0_1"/>
<dbReference type="Proteomes" id="UP000009168">
    <property type="component" value="Unassembled WGS sequence"/>
</dbReference>
<dbReference type="GeneID" id="7823610"/>
<feature type="region of interest" description="Disordered" evidence="1">
    <location>
        <begin position="45"/>
        <end position="70"/>
    </location>
</feature>
<proteinExistence type="predicted"/>
<gene>
    <name evidence="2" type="ORF">TTHERM_00703640</name>
</gene>
<evidence type="ECO:0000313" key="2">
    <source>
        <dbReference type="EMBL" id="EAR84372.3"/>
    </source>
</evidence>
<feature type="compositionally biased region" description="Polar residues" evidence="1">
    <location>
        <begin position="142"/>
        <end position="153"/>
    </location>
</feature>
<evidence type="ECO:0000256" key="1">
    <source>
        <dbReference type="SAM" id="MobiDB-lite"/>
    </source>
</evidence>
<protein>
    <submittedName>
        <fullName evidence="2">Uncharacterized protein</fullName>
    </submittedName>
</protein>
<accession>Q22GF9</accession>
<dbReference type="InParanoid" id="Q22GF9"/>
<dbReference type="RefSeq" id="XP_001032035.3">
    <property type="nucleotide sequence ID" value="XM_001032035.3"/>
</dbReference>
<feature type="region of interest" description="Disordered" evidence="1">
    <location>
        <begin position="142"/>
        <end position="173"/>
    </location>
</feature>
<keyword evidence="3" id="KW-1185">Reference proteome</keyword>
<dbReference type="EMBL" id="GG662460">
    <property type="protein sequence ID" value="EAR84372.3"/>
    <property type="molecule type" value="Genomic_DNA"/>
</dbReference>
<evidence type="ECO:0000313" key="3">
    <source>
        <dbReference type="Proteomes" id="UP000009168"/>
    </source>
</evidence>
<sequence length="255" mass="28963">MASLTKEQIFKKIIQNRAYREQILAEERPNFEQIIQQIQKEHLQKLQKQKKKKDKSQEDKKSQQTQGDQLNENLQLEVELKQLFNAIDEKVKSINTGAMQNISSLVLSRSLQLTQYVSPQIQISNESLSFLQKSDNVVAPNFNSPVQMQSQDSQGQANSQIAQMQQQGDQEDTSVNQNLYIEGSSSESTFKLAQLNELNQFNTNVESIQNASDTSSSSLHSIIQTLVTQLNANDNAQIEEGKQEEENQSENDQTK</sequence>
<feature type="compositionally biased region" description="Low complexity" evidence="1">
    <location>
        <begin position="154"/>
        <end position="168"/>
    </location>
</feature>
<feature type="compositionally biased region" description="Basic residues" evidence="1">
    <location>
        <begin position="45"/>
        <end position="54"/>
    </location>
</feature>
<feature type="region of interest" description="Disordered" evidence="1">
    <location>
        <begin position="233"/>
        <end position="255"/>
    </location>
</feature>
<dbReference type="AlphaFoldDB" id="Q22GF9"/>